<dbReference type="GO" id="GO:0009252">
    <property type="term" value="P:peptidoglycan biosynthetic process"/>
    <property type="evidence" value="ECO:0007669"/>
    <property type="project" value="UniProtKB-KW"/>
</dbReference>
<keyword evidence="16" id="KW-1185">Reference proteome</keyword>
<dbReference type="RefSeq" id="WP_151128353.1">
    <property type="nucleotide sequence ID" value="NZ_VZQZ01000005.1"/>
</dbReference>
<keyword evidence="10 14" id="KW-0046">Antibiotic resistance</keyword>
<dbReference type="HAMAP" id="MF_01006">
    <property type="entry name" value="Undec_diphosphatase"/>
    <property type="match status" value="1"/>
</dbReference>
<evidence type="ECO:0000256" key="7">
    <source>
        <dbReference type="ARBA" id="ARBA00022801"/>
    </source>
</evidence>
<feature type="transmembrane region" description="Helical" evidence="14">
    <location>
        <begin position="154"/>
        <end position="181"/>
    </location>
</feature>
<evidence type="ECO:0000256" key="12">
    <source>
        <dbReference type="ARBA" id="ARBA00032932"/>
    </source>
</evidence>
<proteinExistence type="inferred from homology"/>
<dbReference type="GO" id="GO:0071555">
    <property type="term" value="P:cell wall organization"/>
    <property type="evidence" value="ECO:0007669"/>
    <property type="project" value="UniProtKB-KW"/>
</dbReference>
<keyword evidence="14" id="KW-0133">Cell shape</keyword>
<feature type="transmembrane region" description="Helical" evidence="14">
    <location>
        <begin position="116"/>
        <end position="133"/>
    </location>
</feature>
<evidence type="ECO:0000313" key="16">
    <source>
        <dbReference type="Proteomes" id="UP000420562"/>
    </source>
</evidence>
<dbReference type="GO" id="GO:0046677">
    <property type="term" value="P:response to antibiotic"/>
    <property type="evidence" value="ECO:0007669"/>
    <property type="project" value="UniProtKB-UniRule"/>
</dbReference>
<comment type="similarity">
    <text evidence="2 14">Belongs to the UppP family.</text>
</comment>
<accession>A0A7J4ZRN8</accession>
<keyword evidence="5 14" id="KW-1003">Cell membrane</keyword>
<keyword evidence="14" id="KW-0961">Cell wall biogenesis/degradation</keyword>
<dbReference type="Pfam" id="PF02673">
    <property type="entry name" value="BacA"/>
    <property type="match status" value="1"/>
</dbReference>
<comment type="function">
    <text evidence="14">Catalyzes the dephosphorylation of undecaprenyl diphosphate (UPP). Confers resistance to bacitracin.</text>
</comment>
<dbReference type="PANTHER" id="PTHR30622:SF4">
    <property type="entry name" value="UNDECAPRENYL-DIPHOSPHATASE"/>
    <property type="match status" value="1"/>
</dbReference>
<dbReference type="GO" id="GO:0005886">
    <property type="term" value="C:plasma membrane"/>
    <property type="evidence" value="ECO:0007669"/>
    <property type="project" value="UniProtKB-SubCell"/>
</dbReference>
<organism evidence="15 16">
    <name type="scientific">Oryzomonas japonica</name>
    <dbReference type="NCBI Taxonomy" id="2603858"/>
    <lineage>
        <taxon>Bacteria</taxon>
        <taxon>Pseudomonadati</taxon>
        <taxon>Thermodesulfobacteriota</taxon>
        <taxon>Desulfuromonadia</taxon>
        <taxon>Geobacterales</taxon>
        <taxon>Geobacteraceae</taxon>
        <taxon>Oryzomonas</taxon>
    </lineage>
</organism>
<feature type="transmembrane region" description="Helical" evidence="14">
    <location>
        <begin position="219"/>
        <end position="241"/>
    </location>
</feature>
<evidence type="ECO:0000256" key="6">
    <source>
        <dbReference type="ARBA" id="ARBA00022692"/>
    </source>
</evidence>
<dbReference type="AlphaFoldDB" id="A0A7J4ZRN8"/>
<evidence type="ECO:0000256" key="4">
    <source>
        <dbReference type="ARBA" id="ARBA00021581"/>
    </source>
</evidence>
<dbReference type="NCBIfam" id="TIGR00753">
    <property type="entry name" value="undec_PP_bacA"/>
    <property type="match status" value="1"/>
</dbReference>
<comment type="miscellaneous">
    <text evidence="14">Bacitracin is thought to be involved in the inhibition of peptidoglycan synthesis by sequestering undecaprenyl diphosphate, thereby reducing the pool of lipid carrier available.</text>
</comment>
<evidence type="ECO:0000313" key="15">
    <source>
        <dbReference type="EMBL" id="KAB0665309.1"/>
    </source>
</evidence>
<dbReference type="Proteomes" id="UP000420562">
    <property type="component" value="Unassembled WGS sequence"/>
</dbReference>
<evidence type="ECO:0000256" key="1">
    <source>
        <dbReference type="ARBA" id="ARBA00004651"/>
    </source>
</evidence>
<keyword evidence="8 14" id="KW-1133">Transmembrane helix</keyword>
<comment type="caution">
    <text evidence="15">The sequence shown here is derived from an EMBL/GenBank/DDBJ whole genome shotgun (WGS) entry which is preliminary data.</text>
</comment>
<evidence type="ECO:0000256" key="11">
    <source>
        <dbReference type="ARBA" id="ARBA00032707"/>
    </source>
</evidence>
<gene>
    <name evidence="14 15" type="primary">uppP</name>
    <name evidence="15" type="ORF">F6V25_09470</name>
</gene>
<comment type="catalytic activity">
    <reaction evidence="13 14">
        <text>di-trans,octa-cis-undecaprenyl diphosphate + H2O = di-trans,octa-cis-undecaprenyl phosphate + phosphate + H(+)</text>
        <dbReference type="Rhea" id="RHEA:28094"/>
        <dbReference type="ChEBI" id="CHEBI:15377"/>
        <dbReference type="ChEBI" id="CHEBI:15378"/>
        <dbReference type="ChEBI" id="CHEBI:43474"/>
        <dbReference type="ChEBI" id="CHEBI:58405"/>
        <dbReference type="ChEBI" id="CHEBI:60392"/>
        <dbReference type="EC" id="3.6.1.27"/>
    </reaction>
</comment>
<evidence type="ECO:0000256" key="14">
    <source>
        <dbReference type="HAMAP-Rule" id="MF_01006"/>
    </source>
</evidence>
<feature type="transmembrane region" description="Helical" evidence="14">
    <location>
        <begin position="187"/>
        <end position="207"/>
    </location>
</feature>
<evidence type="ECO:0000256" key="3">
    <source>
        <dbReference type="ARBA" id="ARBA00012374"/>
    </source>
</evidence>
<evidence type="ECO:0000256" key="5">
    <source>
        <dbReference type="ARBA" id="ARBA00022475"/>
    </source>
</evidence>
<dbReference type="InterPro" id="IPR003824">
    <property type="entry name" value="UppP"/>
</dbReference>
<keyword evidence="14" id="KW-0573">Peptidoglycan synthesis</keyword>
<keyword evidence="7 14" id="KW-0378">Hydrolase</keyword>
<keyword evidence="6 14" id="KW-0812">Transmembrane</keyword>
<dbReference type="GO" id="GO:0008360">
    <property type="term" value="P:regulation of cell shape"/>
    <property type="evidence" value="ECO:0007669"/>
    <property type="project" value="UniProtKB-KW"/>
</dbReference>
<reference evidence="15 16" key="1">
    <citation type="submission" date="2019-09" db="EMBL/GenBank/DDBJ databases">
        <title>Geobacter sp. Red96, a novel strain isolated from paddy soil.</title>
        <authorList>
            <person name="Xu Z."/>
            <person name="Masuda Y."/>
            <person name="Itoh H."/>
            <person name="Senoo K."/>
        </authorList>
    </citation>
    <scope>NUCLEOTIDE SEQUENCE [LARGE SCALE GENOMIC DNA]</scope>
    <source>
        <strain evidence="15 16">Red96</strain>
    </source>
</reference>
<dbReference type="PANTHER" id="PTHR30622">
    <property type="entry name" value="UNDECAPRENYL-DIPHOSPHATASE"/>
    <property type="match status" value="1"/>
</dbReference>
<feature type="transmembrane region" description="Helical" evidence="14">
    <location>
        <begin position="253"/>
        <end position="269"/>
    </location>
</feature>
<evidence type="ECO:0000256" key="2">
    <source>
        <dbReference type="ARBA" id="ARBA00010621"/>
    </source>
</evidence>
<dbReference type="GO" id="GO:0050380">
    <property type="term" value="F:undecaprenyl-diphosphatase activity"/>
    <property type="evidence" value="ECO:0007669"/>
    <property type="project" value="UniProtKB-UniRule"/>
</dbReference>
<evidence type="ECO:0000256" key="8">
    <source>
        <dbReference type="ARBA" id="ARBA00022989"/>
    </source>
</evidence>
<feature type="transmembrane region" description="Helical" evidence="14">
    <location>
        <begin position="40"/>
        <end position="59"/>
    </location>
</feature>
<evidence type="ECO:0000256" key="10">
    <source>
        <dbReference type="ARBA" id="ARBA00023251"/>
    </source>
</evidence>
<evidence type="ECO:0000256" key="13">
    <source>
        <dbReference type="ARBA" id="ARBA00047594"/>
    </source>
</evidence>
<name>A0A7J4ZRN8_9BACT</name>
<dbReference type="EC" id="3.6.1.27" evidence="3 14"/>
<sequence>MNMLHAVVLGALQGFCEVLPVSSSAHLILVPWFLKWPESGLTFDVALHLGTLIALAVYFRQDIVQLVVSALDAIATRSLDTPAKRLPFLLLAATVPAGVIGKLFEQTMEEVFRESPLLIAVFLIVFGIILGLADRWGRKRYGLSDVKTGSALTIGLFQCLALIPGVSRSGITITAGLMLGFTRESAARFSFLLSLPIVAGAALFKTLHVAKHGIPAGEGLPMLVGIAVSAVTGYISVAFLLRMVQKRSIAPFVWYRLLAGGVVIALIMAR</sequence>
<keyword evidence="9 14" id="KW-0472">Membrane</keyword>
<comment type="subcellular location">
    <subcellularLocation>
        <location evidence="1 14">Cell membrane</location>
        <topology evidence="1 14">Multi-pass membrane protein</topology>
    </subcellularLocation>
</comment>
<protein>
    <recommendedName>
        <fullName evidence="4 14">Undecaprenyl-diphosphatase</fullName>
        <ecNumber evidence="3 14">3.6.1.27</ecNumber>
    </recommendedName>
    <alternativeName>
        <fullName evidence="12 14">Bacitracin resistance protein</fullName>
    </alternativeName>
    <alternativeName>
        <fullName evidence="11 14">Undecaprenyl pyrophosphate phosphatase</fullName>
    </alternativeName>
</protein>
<dbReference type="EMBL" id="VZQZ01000005">
    <property type="protein sequence ID" value="KAB0665309.1"/>
    <property type="molecule type" value="Genomic_DNA"/>
</dbReference>
<evidence type="ECO:0000256" key="9">
    <source>
        <dbReference type="ARBA" id="ARBA00023136"/>
    </source>
</evidence>